<organism evidence="1 2">
    <name type="scientific">Hibiscus sabdariffa</name>
    <name type="common">roselle</name>
    <dbReference type="NCBI Taxonomy" id="183260"/>
    <lineage>
        <taxon>Eukaryota</taxon>
        <taxon>Viridiplantae</taxon>
        <taxon>Streptophyta</taxon>
        <taxon>Embryophyta</taxon>
        <taxon>Tracheophyta</taxon>
        <taxon>Spermatophyta</taxon>
        <taxon>Magnoliopsida</taxon>
        <taxon>eudicotyledons</taxon>
        <taxon>Gunneridae</taxon>
        <taxon>Pentapetalae</taxon>
        <taxon>rosids</taxon>
        <taxon>malvids</taxon>
        <taxon>Malvales</taxon>
        <taxon>Malvaceae</taxon>
        <taxon>Malvoideae</taxon>
        <taxon>Hibiscus</taxon>
    </lineage>
</organism>
<protein>
    <submittedName>
        <fullName evidence="1">Uncharacterized protein</fullName>
    </submittedName>
</protein>
<dbReference type="Proteomes" id="UP001396334">
    <property type="component" value="Unassembled WGS sequence"/>
</dbReference>
<comment type="caution">
    <text evidence="1">The sequence shown here is derived from an EMBL/GenBank/DDBJ whole genome shotgun (WGS) entry which is preliminary data.</text>
</comment>
<reference evidence="1 2" key="1">
    <citation type="journal article" date="2024" name="G3 (Bethesda)">
        <title>Genome assembly of Hibiscus sabdariffa L. provides insights into metabolisms of medicinal natural products.</title>
        <authorList>
            <person name="Kim T."/>
        </authorList>
    </citation>
    <scope>NUCLEOTIDE SEQUENCE [LARGE SCALE GENOMIC DNA]</scope>
    <source>
        <strain evidence="1">TK-2024</strain>
        <tissue evidence="1">Old leaves</tissue>
    </source>
</reference>
<dbReference type="EMBL" id="JBBPBN010000002">
    <property type="protein sequence ID" value="KAK9045431.1"/>
    <property type="molecule type" value="Genomic_DNA"/>
</dbReference>
<proteinExistence type="predicted"/>
<accession>A0ABR2U6T8</accession>
<gene>
    <name evidence="1" type="ORF">V6N11_059311</name>
</gene>
<keyword evidence="2" id="KW-1185">Reference proteome</keyword>
<evidence type="ECO:0000313" key="2">
    <source>
        <dbReference type="Proteomes" id="UP001396334"/>
    </source>
</evidence>
<evidence type="ECO:0000313" key="1">
    <source>
        <dbReference type="EMBL" id="KAK9045431.1"/>
    </source>
</evidence>
<sequence>MDLFFLQLQHLVFFPQQLLDLLLLDPQPSKHLAFLASLSRKIACLLCFGLTVATFLFLGEVRVQEFSLEGTSVSMGEGTGGVGESFCAFL</sequence>
<name>A0ABR2U6T8_9ROSI</name>